<evidence type="ECO:0000256" key="1">
    <source>
        <dbReference type="SAM" id="MobiDB-lite"/>
    </source>
</evidence>
<reference evidence="2 4" key="1">
    <citation type="submission" date="2017-05" db="EMBL/GenBank/DDBJ databases">
        <authorList>
            <person name="Blom J."/>
        </authorList>
    </citation>
    <scope>NUCLEOTIDE SEQUENCE [LARGE SCALE GENOMIC DNA]</scope>
    <source>
        <strain evidence="2">PD885</strain>
    </source>
</reference>
<evidence type="ECO:0000313" key="5">
    <source>
        <dbReference type="Proteomes" id="UP000195953"/>
    </source>
</evidence>
<evidence type="ECO:0000313" key="2">
    <source>
        <dbReference type="EMBL" id="SMR00005.1"/>
    </source>
</evidence>
<protein>
    <submittedName>
        <fullName evidence="2">P2 phage tail completion protein R (GpR)</fullName>
    </submittedName>
    <submittedName>
        <fullName evidence="3">Phage-related tail protein</fullName>
    </submittedName>
</protein>
<name>A0A1Y6H910_9XANT</name>
<dbReference type="Proteomes" id="UP000195953">
    <property type="component" value="Chromosome 1"/>
</dbReference>
<dbReference type="AlphaFoldDB" id="A0A1Y6H910"/>
<dbReference type="InterPro" id="IPR009678">
    <property type="entry name" value="Phage_tail_completion_R"/>
</dbReference>
<reference evidence="3 5" key="2">
    <citation type="submission" date="2017-05" db="EMBL/GenBank/DDBJ databases">
        <authorList>
            <person name="Song R."/>
            <person name="Chenine A.L."/>
            <person name="Ruprecht R.M."/>
        </authorList>
    </citation>
    <scope>NUCLEOTIDE SEQUENCE [LARGE SCALE GENOMIC DNA]</scope>
    <source>
        <strain evidence="3">PD5205</strain>
    </source>
</reference>
<dbReference type="Pfam" id="PF06891">
    <property type="entry name" value="P2_Phage_GpR"/>
    <property type="match status" value="1"/>
</dbReference>
<evidence type="ECO:0000313" key="4">
    <source>
        <dbReference type="Proteomes" id="UP000195877"/>
    </source>
</evidence>
<gene>
    <name evidence="3" type="ORF">PD5205_01228</name>
    <name evidence="2" type="ORF">PD885_02777</name>
</gene>
<dbReference type="Proteomes" id="UP000195877">
    <property type="component" value="Chromosome 1"/>
</dbReference>
<sequence>MPHRPYQYTPNLIVTDYAGHPDSVMLPRLNWVQLNQSELLSNPARPGEIAFEADIPANDAMDLSIKLPLTEQVVVTTKDGGGHDMTHSPKPLLDPASTR</sequence>
<evidence type="ECO:0000313" key="3">
    <source>
        <dbReference type="EMBL" id="SMR02541.1"/>
    </source>
</evidence>
<dbReference type="EMBL" id="LT853885">
    <property type="protein sequence ID" value="SMR02541.1"/>
    <property type="molecule type" value="Genomic_DNA"/>
</dbReference>
<keyword evidence="4" id="KW-1185">Reference proteome</keyword>
<proteinExistence type="predicted"/>
<organism evidence="3 5">
    <name type="scientific">Xanthomonas fragariae</name>
    <dbReference type="NCBI Taxonomy" id="48664"/>
    <lineage>
        <taxon>Bacteria</taxon>
        <taxon>Pseudomonadati</taxon>
        <taxon>Pseudomonadota</taxon>
        <taxon>Gammaproteobacteria</taxon>
        <taxon>Lysobacterales</taxon>
        <taxon>Lysobacteraceae</taxon>
        <taxon>Xanthomonas</taxon>
    </lineage>
</organism>
<feature type="region of interest" description="Disordered" evidence="1">
    <location>
        <begin position="77"/>
        <end position="99"/>
    </location>
</feature>
<accession>A0A1Y6H910</accession>
<dbReference type="EMBL" id="LT853882">
    <property type="protein sequence ID" value="SMR00005.1"/>
    <property type="molecule type" value="Genomic_DNA"/>
</dbReference>